<reference evidence="7 8" key="1">
    <citation type="submission" date="2024-11" db="EMBL/GenBank/DDBJ databases">
        <title>A near-complete genome assembly of Cinchona calisaya.</title>
        <authorList>
            <person name="Lian D.C."/>
            <person name="Zhao X.W."/>
            <person name="Wei L."/>
        </authorList>
    </citation>
    <scope>NUCLEOTIDE SEQUENCE [LARGE SCALE GENOMIC DNA]</scope>
    <source>
        <tissue evidence="7">Nenye</tissue>
    </source>
</reference>
<dbReference type="EC" id="2.3.2.27" evidence="3"/>
<accession>A0ABD2YUF6</accession>
<dbReference type="Proteomes" id="UP001630127">
    <property type="component" value="Unassembled WGS sequence"/>
</dbReference>
<dbReference type="GO" id="GO:0061630">
    <property type="term" value="F:ubiquitin protein ligase activity"/>
    <property type="evidence" value="ECO:0007669"/>
    <property type="project" value="UniProtKB-EC"/>
</dbReference>
<dbReference type="PANTHER" id="PTHR45958:SF4">
    <property type="entry name" value="U-BOX DOMAIN-CONTAINING PROTEIN 42-RELATED"/>
    <property type="match status" value="1"/>
</dbReference>
<dbReference type="SUPFAM" id="SSF57850">
    <property type="entry name" value="RING/U-box"/>
    <property type="match status" value="1"/>
</dbReference>
<dbReference type="PROSITE" id="PS51698">
    <property type="entry name" value="U_BOX"/>
    <property type="match status" value="1"/>
</dbReference>
<evidence type="ECO:0000313" key="8">
    <source>
        <dbReference type="Proteomes" id="UP001630127"/>
    </source>
</evidence>
<organism evidence="7 8">
    <name type="scientific">Cinchona calisaya</name>
    <dbReference type="NCBI Taxonomy" id="153742"/>
    <lineage>
        <taxon>Eukaryota</taxon>
        <taxon>Viridiplantae</taxon>
        <taxon>Streptophyta</taxon>
        <taxon>Embryophyta</taxon>
        <taxon>Tracheophyta</taxon>
        <taxon>Spermatophyta</taxon>
        <taxon>Magnoliopsida</taxon>
        <taxon>eudicotyledons</taxon>
        <taxon>Gunneridae</taxon>
        <taxon>Pentapetalae</taxon>
        <taxon>asterids</taxon>
        <taxon>lamiids</taxon>
        <taxon>Gentianales</taxon>
        <taxon>Rubiaceae</taxon>
        <taxon>Cinchonoideae</taxon>
        <taxon>Cinchoneae</taxon>
        <taxon>Cinchona</taxon>
    </lineage>
</organism>
<protein>
    <recommendedName>
        <fullName evidence="3">RING-type E3 ubiquitin transferase</fullName>
        <ecNumber evidence="3">2.3.2.27</ecNumber>
    </recommendedName>
</protein>
<feature type="domain" description="U-box" evidence="6">
    <location>
        <begin position="266"/>
        <end position="344"/>
    </location>
</feature>
<dbReference type="InterPro" id="IPR000225">
    <property type="entry name" value="Armadillo"/>
</dbReference>
<evidence type="ECO:0000256" key="3">
    <source>
        <dbReference type="ARBA" id="ARBA00012483"/>
    </source>
</evidence>
<dbReference type="Pfam" id="PF04564">
    <property type="entry name" value="U-box"/>
    <property type="match status" value="1"/>
</dbReference>
<keyword evidence="4" id="KW-0808">Transferase</keyword>
<dbReference type="SMART" id="SM00504">
    <property type="entry name" value="Ubox"/>
    <property type="match status" value="1"/>
</dbReference>
<dbReference type="InterPro" id="IPR003613">
    <property type="entry name" value="Ubox_domain"/>
</dbReference>
<comment type="caution">
    <text evidence="7">The sequence shown here is derived from an EMBL/GenBank/DDBJ whole genome shotgun (WGS) entry which is preliminary data.</text>
</comment>
<comment type="pathway">
    <text evidence="2">Protein modification; protein ubiquitination.</text>
</comment>
<evidence type="ECO:0000256" key="2">
    <source>
        <dbReference type="ARBA" id="ARBA00004906"/>
    </source>
</evidence>
<keyword evidence="5" id="KW-0677">Repeat</keyword>
<gene>
    <name evidence="7" type="ORF">ACH5RR_030382</name>
</gene>
<evidence type="ECO:0000313" key="7">
    <source>
        <dbReference type="EMBL" id="KAL3510981.1"/>
    </source>
</evidence>
<dbReference type="InterPro" id="IPR011989">
    <property type="entry name" value="ARM-like"/>
</dbReference>
<proteinExistence type="predicted"/>
<dbReference type="Gene3D" id="3.30.40.10">
    <property type="entry name" value="Zinc/RING finger domain, C3HC4 (zinc finger)"/>
    <property type="match status" value="1"/>
</dbReference>
<dbReference type="InterPro" id="IPR013083">
    <property type="entry name" value="Znf_RING/FYVE/PHD"/>
</dbReference>
<dbReference type="SUPFAM" id="SSF48371">
    <property type="entry name" value="ARM repeat"/>
    <property type="match status" value="2"/>
</dbReference>
<dbReference type="InterPro" id="IPR016024">
    <property type="entry name" value="ARM-type_fold"/>
</dbReference>
<keyword evidence="8" id="KW-1185">Reference proteome</keyword>
<comment type="catalytic activity">
    <reaction evidence="1">
        <text>S-ubiquitinyl-[E2 ubiquitin-conjugating enzyme]-L-cysteine + [acceptor protein]-L-lysine = [E2 ubiquitin-conjugating enzyme]-L-cysteine + N(6)-ubiquitinyl-[acceptor protein]-L-lysine.</text>
        <dbReference type="EC" id="2.3.2.27"/>
    </reaction>
</comment>
<dbReference type="EMBL" id="JBJUIK010000012">
    <property type="protein sequence ID" value="KAL3510981.1"/>
    <property type="molecule type" value="Genomic_DNA"/>
</dbReference>
<dbReference type="CDD" id="cd16664">
    <property type="entry name" value="RING-Ubox_PUB"/>
    <property type="match status" value="1"/>
</dbReference>
<evidence type="ECO:0000259" key="6">
    <source>
        <dbReference type="PROSITE" id="PS51698"/>
    </source>
</evidence>
<name>A0ABD2YUF6_9GENT</name>
<dbReference type="AlphaFoldDB" id="A0ABD2YUF6"/>
<evidence type="ECO:0000256" key="4">
    <source>
        <dbReference type="ARBA" id="ARBA00022679"/>
    </source>
</evidence>
<dbReference type="Gene3D" id="1.25.10.10">
    <property type="entry name" value="Leucine-rich Repeat Variant"/>
    <property type="match status" value="3"/>
</dbReference>
<evidence type="ECO:0000256" key="5">
    <source>
        <dbReference type="ARBA" id="ARBA00022737"/>
    </source>
</evidence>
<sequence>MQLKLPYSHTGKVMPGNGSEWMLLQEGKKSHVSMAESLLDSISEIIESVACTEIEQETFIHFGSYLYRASAVITELKMDNNVPTSTTEVLQSLSKSIALAKDLTKQCQQLEHTIEGSGISTIAAELEDVIRSVGKDLSLIPYSTKGEKEYTEIAARSLSTEMKNAKFVAPGTQGSRQGELGRQELTLGDKLNKGSTTNERDLYSIDIDLYSIDIQVSMGNLQMLDTPSLSVNNSIGSTSSRNQTTTDSWSGVSLVSLPAMTQYMEPLYDTFFCPLTKKIMDDPVTIESGVTYDRKAITEWFNKFENPEEISCPKSGKKLRSKMLNENVALKGTIDEWKERNETARIKVARAALSLASTENMILEAIDDLQSLCQNKQYNRVQIRNIGIIPLLANFLDYKSRNVRCATIQLLHQLAEDDDDGKETVSKIIDISKLIKMLSSNLRPIRHASASLLLELSKCQFFCIKIGKVSGGILMLVTTKYRQSIDEYTSAAAQEILKNLEKSPNNIKLMAENGYWGPLLNHLIEGSEEMKMEMACYLGEICLGPDSKAYVAEMASSALVNMVCSGNSLSRSAAFKALRQITFYQPDHQIIVKAGIVKIMVEEMFARTIHSEPMNSKNEAAAILANVFESGLELEKLQVNVHGHRMDSDYIIYNIINWINNSTPEDFNINLIRILLCLMKFPKASATIVSVVKETEASHNLIELINNPNEELVIISIKLLIKLSSFMGHTLSDKLCKTKGQPESLVQNITEVALITEKHSVSANFLAKLPHQNITLNLALLNKNIVPTIIESINWIQRTGTRTSRHASTYLEGLVGTLVRFTTTLYDYQVLSLGRDYSFTSLFTELLMKTSSDEVQKLSAIGLKNLSEQSVILSKQPQIRKNRCRKSFMSIMCFTCNESKDEMISLCPIHRGACSSQDTFCLIDAKAVDRLLACLDHDNVEVVQAAISAVCTLLDDKVNLDESVKVLCDMDAIKHVLNVVKEHKEESLLQKSFWIIDRFLLKGGIETASDISQDRLFPATLISAFHHGDDCTREMAEKILRHLNKMPTISINFSM</sequence>
<dbReference type="InterPro" id="IPR045210">
    <property type="entry name" value="RING-Ubox_PUB"/>
</dbReference>
<dbReference type="SMART" id="SM00185">
    <property type="entry name" value="ARM"/>
    <property type="match status" value="6"/>
</dbReference>
<dbReference type="InterPro" id="IPR052608">
    <property type="entry name" value="U-box_domain_protein"/>
</dbReference>
<dbReference type="PANTHER" id="PTHR45958">
    <property type="entry name" value="RING-TYPE E3 UBIQUITIN TRANSFERASE"/>
    <property type="match status" value="1"/>
</dbReference>
<evidence type="ECO:0000256" key="1">
    <source>
        <dbReference type="ARBA" id="ARBA00000900"/>
    </source>
</evidence>